<organism evidence="1 2">
    <name type="scientific">Isobaculum melis</name>
    <dbReference type="NCBI Taxonomy" id="142588"/>
    <lineage>
        <taxon>Bacteria</taxon>
        <taxon>Bacillati</taxon>
        <taxon>Bacillota</taxon>
        <taxon>Bacilli</taxon>
        <taxon>Lactobacillales</taxon>
        <taxon>Carnobacteriaceae</taxon>
        <taxon>Isobaculum</taxon>
    </lineage>
</organism>
<dbReference type="RefSeq" id="WP_092652559.1">
    <property type="nucleotide sequence ID" value="NZ_FOHA01000011.1"/>
</dbReference>
<reference evidence="1 2" key="1">
    <citation type="submission" date="2016-10" db="EMBL/GenBank/DDBJ databases">
        <authorList>
            <person name="de Groot N.N."/>
        </authorList>
    </citation>
    <scope>NUCLEOTIDE SEQUENCE [LARGE SCALE GENOMIC DNA]</scope>
    <source>
        <strain evidence="1 2">DSM 13760</strain>
    </source>
</reference>
<dbReference type="Proteomes" id="UP000198948">
    <property type="component" value="Unassembled WGS sequence"/>
</dbReference>
<dbReference type="EMBL" id="FOHA01000011">
    <property type="protein sequence ID" value="SER92682.1"/>
    <property type="molecule type" value="Genomic_DNA"/>
</dbReference>
<evidence type="ECO:0000313" key="1">
    <source>
        <dbReference type="EMBL" id="SER92682.1"/>
    </source>
</evidence>
<protein>
    <submittedName>
        <fullName evidence="1">Uncharacterized protein</fullName>
    </submittedName>
</protein>
<gene>
    <name evidence="1" type="ORF">SAMN04488559_1112</name>
</gene>
<accession>A0A1H9T636</accession>
<sequence length="294" mass="33839">MKAAYDALGNKYDKSDLIKPYPLELSLDYGGETLKRTITVFLTDDTTEVDEKNQIVLYGFDFEASLKKVKGLTKEQVLQFAKASVWNKKMKWGEETAYPTATIQVNLNDAWNDSQSNLSGLNHVKQVGDYLVKFTYQNTSNQKPTAHIKNDPVYLHVRQVIIEPVDQLVLPKSGYLSLANIQTAQLPAASITNIQFETQEEAQQTFKEFLFEMNFDHWKYQLDPVIPQYYQNAGFVVTKTDSLHEAKARKTGEIVLDYENQEAYWLTIYLKPITEKVCPYSWDYQQEDYGVLVP</sequence>
<evidence type="ECO:0000313" key="2">
    <source>
        <dbReference type="Proteomes" id="UP000198948"/>
    </source>
</evidence>
<name>A0A1H9T636_9LACT</name>
<dbReference type="OrthoDB" id="2187056at2"/>
<dbReference type="AlphaFoldDB" id="A0A1H9T636"/>
<keyword evidence="2" id="KW-1185">Reference proteome</keyword>
<proteinExistence type="predicted"/>